<evidence type="ECO:0000313" key="4">
    <source>
        <dbReference type="Proteomes" id="UP001213000"/>
    </source>
</evidence>
<evidence type="ECO:0000256" key="1">
    <source>
        <dbReference type="SAM" id="MobiDB-lite"/>
    </source>
</evidence>
<protein>
    <recommendedName>
        <fullName evidence="2">Nucleolus and neural progenitor protein-like N-terminal domain-containing protein</fullName>
    </recommendedName>
</protein>
<evidence type="ECO:0000313" key="3">
    <source>
        <dbReference type="EMBL" id="KAJ3573969.1"/>
    </source>
</evidence>
<dbReference type="GO" id="GO:0000172">
    <property type="term" value="C:ribonuclease MRP complex"/>
    <property type="evidence" value="ECO:0007669"/>
    <property type="project" value="InterPro"/>
</dbReference>
<feature type="domain" description="Nucleolus and neural progenitor protein-like N-terminal" evidence="2">
    <location>
        <begin position="28"/>
        <end position="182"/>
    </location>
</feature>
<dbReference type="Pfam" id="PF14780">
    <property type="entry name" value="NEPRO_N"/>
    <property type="match status" value="1"/>
</dbReference>
<organism evidence="3 4">
    <name type="scientific">Leucocoprinus birnbaumii</name>
    <dbReference type="NCBI Taxonomy" id="56174"/>
    <lineage>
        <taxon>Eukaryota</taxon>
        <taxon>Fungi</taxon>
        <taxon>Dikarya</taxon>
        <taxon>Basidiomycota</taxon>
        <taxon>Agaricomycotina</taxon>
        <taxon>Agaricomycetes</taxon>
        <taxon>Agaricomycetidae</taxon>
        <taxon>Agaricales</taxon>
        <taxon>Agaricineae</taxon>
        <taxon>Agaricaceae</taxon>
        <taxon>Leucocoprinus</taxon>
    </lineage>
</organism>
<proteinExistence type="predicted"/>
<dbReference type="GO" id="GO:0042134">
    <property type="term" value="F:rRNA primary transcript binding"/>
    <property type="evidence" value="ECO:0007669"/>
    <property type="project" value="InterPro"/>
</dbReference>
<accession>A0AAD5W1E6</accession>
<dbReference type="InterPro" id="IPR027951">
    <property type="entry name" value="Nepro_N"/>
</dbReference>
<dbReference type="PANTHER" id="PTHR37792:SF1">
    <property type="entry name" value="RIBONUCLEASE MRP PROTEIN SUBUNIT RMP1"/>
    <property type="match status" value="1"/>
</dbReference>
<dbReference type="InterPro" id="IPR047205">
    <property type="entry name" value="RMP1"/>
</dbReference>
<dbReference type="Proteomes" id="UP001213000">
    <property type="component" value="Unassembled WGS sequence"/>
</dbReference>
<dbReference type="AlphaFoldDB" id="A0AAD5W1E6"/>
<reference evidence="3" key="1">
    <citation type="submission" date="2022-07" db="EMBL/GenBank/DDBJ databases">
        <title>Genome Sequence of Leucocoprinus birnbaumii.</title>
        <authorList>
            <person name="Buettner E."/>
        </authorList>
    </citation>
    <scope>NUCLEOTIDE SEQUENCE</scope>
    <source>
        <strain evidence="3">VT141</strain>
    </source>
</reference>
<dbReference type="GO" id="GO:0000466">
    <property type="term" value="P:maturation of 5.8S rRNA from tricistronic rRNA transcript (SSU-rRNA, 5.8S rRNA, LSU-rRNA)"/>
    <property type="evidence" value="ECO:0007669"/>
    <property type="project" value="TreeGrafter"/>
</dbReference>
<evidence type="ECO:0000259" key="2">
    <source>
        <dbReference type="Pfam" id="PF14780"/>
    </source>
</evidence>
<sequence>MGSKTRSTLLSKSALGTSLHGHVDLALKRLKALSRRLAAISATLSEEVKILNRLYYKGKNQHRISLFWRHVEEIRRLSLRIHSLDLAGTVNRLRHTFYNSTDYTNSNILKASWTHVPPPKELKTILRNSGSARRLLLEADKRFTRAYCSFKQAMQTGAFLQLILTLSAIVCRLQALNRTLLEIMEEIPSAVSELCASLEHSSSASVPAPPILPSNTPNLPSPAEIDLSQELEEEHRDPEMLPGRKLNRTVKNPTSGSEKQTIHLEPKQQPSASLKVLEHTAVTDRNNVSEKKKKRKRKLVDEIDAIFGL</sequence>
<gene>
    <name evidence="3" type="ORF">NP233_g2093</name>
</gene>
<name>A0AAD5W1E6_9AGAR</name>
<keyword evidence="4" id="KW-1185">Reference proteome</keyword>
<dbReference type="PANTHER" id="PTHR37792">
    <property type="entry name" value="RIBONUCLEASE MRP PROTEIN SUBUNIT RMP1"/>
    <property type="match status" value="1"/>
</dbReference>
<dbReference type="EMBL" id="JANIEX010000085">
    <property type="protein sequence ID" value="KAJ3573969.1"/>
    <property type="molecule type" value="Genomic_DNA"/>
</dbReference>
<comment type="caution">
    <text evidence="3">The sequence shown here is derived from an EMBL/GenBank/DDBJ whole genome shotgun (WGS) entry which is preliminary data.</text>
</comment>
<feature type="region of interest" description="Disordered" evidence="1">
    <location>
        <begin position="230"/>
        <end position="272"/>
    </location>
</feature>
<feature type="compositionally biased region" description="Polar residues" evidence="1">
    <location>
        <begin position="249"/>
        <end position="259"/>
    </location>
</feature>
<dbReference type="GO" id="GO:0000294">
    <property type="term" value="P:nuclear-transcribed mRNA catabolic process, RNase MRP-dependent"/>
    <property type="evidence" value="ECO:0007669"/>
    <property type="project" value="TreeGrafter"/>
</dbReference>